<evidence type="ECO:0000313" key="1">
    <source>
        <dbReference type="EMBL" id="AJR18114.1"/>
    </source>
</evidence>
<dbReference type="GO" id="GO:0006310">
    <property type="term" value="P:DNA recombination"/>
    <property type="evidence" value="ECO:0007669"/>
    <property type="project" value="InterPro"/>
</dbReference>
<reference evidence="1 2" key="1">
    <citation type="journal article" date="2015" name="Genome Announc.">
        <title>Complete Genome Sequence of Steroid-Transforming Nocardioides simplex VKM Ac-2033D.</title>
        <authorList>
            <person name="Shtratnikova V.Y."/>
            <person name="Schelkunov M.I."/>
            <person name="Pekov Y.A."/>
            <person name="Fokina V.V."/>
            <person name="Logacheva M.D."/>
            <person name="Sokolov S.L."/>
            <person name="Bragin E.Y."/>
            <person name="Ashapkin V.V."/>
            <person name="Donova M.V."/>
        </authorList>
    </citation>
    <scope>NUCLEOTIDE SEQUENCE [LARGE SCALE GENOMIC DNA]</scope>
    <source>
        <strain evidence="1 2">VKM Ac-2033D</strain>
    </source>
</reference>
<keyword evidence="2" id="KW-1185">Reference proteome</keyword>
<name>A0A0C5XBD3_NOCSI</name>
<gene>
    <name evidence="1" type="ORF">KR76_04190</name>
</gene>
<dbReference type="GO" id="GO:0006281">
    <property type="term" value="P:DNA repair"/>
    <property type="evidence" value="ECO:0007669"/>
    <property type="project" value="InterPro"/>
</dbReference>
<dbReference type="GO" id="GO:0000287">
    <property type="term" value="F:magnesium ion binding"/>
    <property type="evidence" value="ECO:0007669"/>
    <property type="project" value="InterPro"/>
</dbReference>
<dbReference type="InterPro" id="IPR036614">
    <property type="entry name" value="RusA-like_sf"/>
</dbReference>
<organism evidence="1 2">
    <name type="scientific">Nocardioides simplex</name>
    <name type="common">Arthrobacter simplex</name>
    <dbReference type="NCBI Taxonomy" id="2045"/>
    <lineage>
        <taxon>Bacteria</taxon>
        <taxon>Bacillati</taxon>
        <taxon>Actinomycetota</taxon>
        <taxon>Actinomycetes</taxon>
        <taxon>Propionibacteriales</taxon>
        <taxon>Nocardioidaceae</taxon>
        <taxon>Pimelobacter</taxon>
    </lineage>
</organism>
<accession>A0A0C5XBD3</accession>
<proteinExistence type="predicted"/>
<dbReference type="AlphaFoldDB" id="A0A0C5XBD3"/>
<dbReference type="Gene3D" id="3.30.1330.70">
    <property type="entry name" value="Holliday junction resolvase RusA"/>
    <property type="match status" value="1"/>
</dbReference>
<protein>
    <submittedName>
        <fullName evidence="1">Uncharacterized protein</fullName>
    </submittedName>
</protein>
<dbReference type="SUPFAM" id="SSF103084">
    <property type="entry name" value="Holliday junction resolvase RusA"/>
    <property type="match status" value="1"/>
</dbReference>
<sequence length="91" mass="9808">MLGRAGVVRAFPRGLGTTHVAAFIGYPRNSKADPSNAFPTVKALIDGLVDAGVWPDDDSTHVIGPTYLRGNKCDPNTHTVRLVLTPQEIPW</sequence>
<dbReference type="KEGG" id="psim:KR76_04190"/>
<dbReference type="Proteomes" id="UP000030300">
    <property type="component" value="Chromosome"/>
</dbReference>
<dbReference type="HOGENOM" id="CLU_2423988_0_0_11"/>
<dbReference type="EMBL" id="CP009896">
    <property type="protein sequence ID" value="AJR18114.1"/>
    <property type="molecule type" value="Genomic_DNA"/>
</dbReference>
<evidence type="ECO:0000313" key="2">
    <source>
        <dbReference type="Proteomes" id="UP000030300"/>
    </source>
</evidence>